<feature type="transmembrane region" description="Helical" evidence="1">
    <location>
        <begin position="93"/>
        <end position="111"/>
    </location>
</feature>
<dbReference type="Pfam" id="PF14897">
    <property type="entry name" value="EpsG"/>
    <property type="match status" value="1"/>
</dbReference>
<evidence type="ECO:0000256" key="1">
    <source>
        <dbReference type="SAM" id="Phobius"/>
    </source>
</evidence>
<feature type="transmembrane region" description="Helical" evidence="1">
    <location>
        <begin position="145"/>
        <end position="164"/>
    </location>
</feature>
<organism evidence="2">
    <name type="scientific">Escherichia coli</name>
    <dbReference type="NCBI Taxonomy" id="562"/>
    <lineage>
        <taxon>Bacteria</taxon>
        <taxon>Pseudomonadati</taxon>
        <taxon>Pseudomonadota</taxon>
        <taxon>Gammaproteobacteria</taxon>
        <taxon>Enterobacterales</taxon>
        <taxon>Enterobacteriaceae</taxon>
        <taxon>Escherichia</taxon>
    </lineage>
</organism>
<keyword evidence="1" id="KW-0812">Transmembrane</keyword>
<feature type="transmembrane region" description="Helical" evidence="1">
    <location>
        <begin position="252"/>
        <end position="268"/>
    </location>
</feature>
<dbReference type="RefSeq" id="WP_089526641.1">
    <property type="nucleotide sequence ID" value="NZ_BIAY01000029.1"/>
</dbReference>
<feature type="transmembrane region" description="Helical" evidence="1">
    <location>
        <begin position="227"/>
        <end position="245"/>
    </location>
</feature>
<name>A0A5B9GI86_ECOLX</name>
<dbReference type="AlphaFoldDB" id="A0A5B9GI86"/>
<feature type="transmembrane region" description="Helical" evidence="1">
    <location>
        <begin position="171"/>
        <end position="189"/>
    </location>
</feature>
<keyword evidence="1" id="KW-0472">Membrane</keyword>
<gene>
    <name evidence="2" type="primary">wzy</name>
</gene>
<feature type="transmembrane region" description="Helical" evidence="1">
    <location>
        <begin position="305"/>
        <end position="324"/>
    </location>
</feature>
<sequence>MYKIKKSTLILILGAIILILASGFKPIGIDRDSINYVKMIQSPFLYSDLVSREPTFNLIQFICHILFFNNVAAFFLIYALLGVGLKILAIKRSSDYPVFSFFLYVFFYYILHDFTQIRAGVASALFLLAIYDRVNSNNRQALTKIIFAVCFHYSAIITLFIFLLNNKINRFKYVLLPIMGGLFSLLLTHDTLETVSQYLPYFIGNKINNYLTLQVNSDIYHINVFNVYYSALVFIYLSIIIFIGNKLIYRDIIYVKILGIGLFFFYAMSFVPIFAFRISEFLSVVIIILFANISNYIKEKYTYQLCMFIFGVGYFITQGVMQNINL</sequence>
<feature type="transmembrane region" description="Helical" evidence="1">
    <location>
        <begin position="58"/>
        <end position="81"/>
    </location>
</feature>
<feature type="transmembrane region" description="Helical" evidence="1">
    <location>
        <begin position="274"/>
        <end position="293"/>
    </location>
</feature>
<dbReference type="InterPro" id="IPR049458">
    <property type="entry name" value="EpsG-like"/>
</dbReference>
<dbReference type="EMBL" id="MN172356">
    <property type="protein sequence ID" value="QEE84060.1"/>
    <property type="molecule type" value="Genomic_DNA"/>
</dbReference>
<proteinExistence type="predicted"/>
<accession>A0A5B9GI86</accession>
<evidence type="ECO:0000313" key="2">
    <source>
        <dbReference type="EMBL" id="QEE84060.1"/>
    </source>
</evidence>
<keyword evidence="1" id="KW-1133">Transmembrane helix</keyword>
<reference evidence="2" key="1">
    <citation type="journal article" date="2019" name="J. Clin. Microbiol.">
        <title>Whole genome-based public health surveillance of less common STEC serovars and untypable strains identifies four novel O genotypes.</title>
        <authorList>
            <person name="Lang C."/>
            <person name="Hiller M."/>
            <person name="Konrad R."/>
            <person name="Fruth A."/>
            <person name="Flieger A."/>
        </authorList>
    </citation>
    <scope>NUCLEOTIDE SEQUENCE</scope>
    <source>
        <strain evidence="2">16-04178</strain>
    </source>
</reference>
<protein>
    <submittedName>
        <fullName evidence="2">EpsG family protein</fullName>
    </submittedName>
</protein>